<organism evidence="1 2">
    <name type="scientific">Aliarcobacter cryaerophilus</name>
    <dbReference type="NCBI Taxonomy" id="28198"/>
    <lineage>
        <taxon>Bacteria</taxon>
        <taxon>Pseudomonadati</taxon>
        <taxon>Campylobacterota</taxon>
        <taxon>Epsilonproteobacteria</taxon>
        <taxon>Campylobacterales</taxon>
        <taxon>Arcobacteraceae</taxon>
        <taxon>Aliarcobacter</taxon>
    </lineage>
</organism>
<name>A0A2S9SLU2_9BACT</name>
<accession>A0A2S9SLU2</accession>
<evidence type="ECO:0000313" key="2">
    <source>
        <dbReference type="Proteomes" id="UP000239065"/>
    </source>
</evidence>
<evidence type="ECO:0000313" key="1">
    <source>
        <dbReference type="EMBL" id="PRM87557.1"/>
    </source>
</evidence>
<gene>
    <name evidence="1" type="ORF">CJ669_07335</name>
</gene>
<evidence type="ECO:0008006" key="3">
    <source>
        <dbReference type="Google" id="ProtNLM"/>
    </source>
</evidence>
<comment type="caution">
    <text evidence="1">The sequence shown here is derived from an EMBL/GenBank/DDBJ whole genome shotgun (WGS) entry which is preliminary data.</text>
</comment>
<protein>
    <recommendedName>
        <fullName evidence="3">NERD domain-containing protein</fullName>
    </recommendedName>
</protein>
<dbReference type="RefSeq" id="WP_105909367.1">
    <property type="nucleotide sequence ID" value="NZ_NXGJ01000008.1"/>
</dbReference>
<dbReference type="AlphaFoldDB" id="A0A2S9SLU2"/>
<proteinExistence type="predicted"/>
<sequence length="406" mass="47829">MESLTKGDIGELLISNFFDENFSKIYSFQSPKAHDKAEIADVLIWLNRTAFLIEVKTRDTDEGTASIESWAHARIKKASEQINRNFKKIKSNEKINLKNEYYHTQLDCDGLVQTMGLIILVSDKECIINPTQYLPELYNSEIPIHVFMWNDLKLMIEEIDTVPDFIYYLKDRLDYLKISNIPTGIELDILGYYKSKSNKFPDGTFDFTNQWDNYKKIMQSHIIIRNEHNLYSSSIDKLQNKFVSQRKLLEKIPLGMYFAWELGNLSRREKAYYGEKIHSVFEWFLKEKNPRKFSFQSGSTQNWLLFHFYKTSTKISQNELERLCELKLIKEIHFNSFEYGIYGFSFEVSDNYPYHIQNIDSAILMGVDAIHDIYNEESIKEAIKEFGDEKSYSKISIQEFINLEGE</sequence>
<dbReference type="EMBL" id="NXGJ01000008">
    <property type="protein sequence ID" value="PRM87557.1"/>
    <property type="molecule type" value="Genomic_DNA"/>
</dbReference>
<dbReference type="Proteomes" id="UP000239065">
    <property type="component" value="Unassembled WGS sequence"/>
</dbReference>
<reference evidence="1 2" key="1">
    <citation type="submission" date="2017-09" db="EMBL/GenBank/DDBJ databases">
        <title>Reassesment of A. cryaerophilus.</title>
        <authorList>
            <person name="Perez-Cataluna A."/>
            <person name="Collado L."/>
            <person name="Salgado O."/>
            <person name="Lefinanco V."/>
            <person name="Figueras M.J."/>
        </authorList>
    </citation>
    <scope>NUCLEOTIDE SEQUENCE [LARGE SCALE GENOMIC DNA]</scope>
    <source>
        <strain evidence="1 2">LMG 9861</strain>
    </source>
</reference>